<dbReference type="Proteomes" id="UP001203297">
    <property type="component" value="Unassembled WGS sequence"/>
</dbReference>
<dbReference type="AlphaFoldDB" id="A0AAD4QNQ7"/>
<reference evidence="1" key="1">
    <citation type="journal article" date="2022" name="New Phytol.">
        <title>Evolutionary transition to the ectomycorrhizal habit in the genomes of a hyperdiverse lineage of mushroom-forming fungi.</title>
        <authorList>
            <person name="Looney B."/>
            <person name="Miyauchi S."/>
            <person name="Morin E."/>
            <person name="Drula E."/>
            <person name="Courty P.E."/>
            <person name="Kohler A."/>
            <person name="Kuo A."/>
            <person name="LaButti K."/>
            <person name="Pangilinan J."/>
            <person name="Lipzen A."/>
            <person name="Riley R."/>
            <person name="Andreopoulos W."/>
            <person name="He G."/>
            <person name="Johnson J."/>
            <person name="Nolan M."/>
            <person name="Tritt A."/>
            <person name="Barry K.W."/>
            <person name="Grigoriev I.V."/>
            <person name="Nagy L.G."/>
            <person name="Hibbett D."/>
            <person name="Henrissat B."/>
            <person name="Matheny P.B."/>
            <person name="Labbe J."/>
            <person name="Martin F.M."/>
        </authorList>
    </citation>
    <scope>NUCLEOTIDE SEQUENCE</scope>
    <source>
        <strain evidence="1">BPL690</strain>
    </source>
</reference>
<evidence type="ECO:0000313" key="1">
    <source>
        <dbReference type="EMBL" id="KAI0301147.1"/>
    </source>
</evidence>
<proteinExistence type="predicted"/>
<comment type="caution">
    <text evidence="1">The sequence shown here is derived from an EMBL/GenBank/DDBJ whole genome shotgun (WGS) entry which is preliminary data.</text>
</comment>
<keyword evidence="2" id="KW-1185">Reference proteome</keyword>
<dbReference type="EMBL" id="WTXG01000015">
    <property type="protein sequence ID" value="KAI0301147.1"/>
    <property type="molecule type" value="Genomic_DNA"/>
</dbReference>
<gene>
    <name evidence="1" type="ORF">B0F90DRAFT_1719659</name>
</gene>
<protein>
    <submittedName>
        <fullName evidence="1">Uncharacterized protein</fullName>
    </submittedName>
</protein>
<sequence length="66" mass="7213">MSQRQSEVIININDQGGIHLCLHLSALSPQYHVNKPVPGAKEFYPLNEPSIGNPLSPVRLGFECAS</sequence>
<evidence type="ECO:0000313" key="2">
    <source>
        <dbReference type="Proteomes" id="UP001203297"/>
    </source>
</evidence>
<organism evidence="1 2">
    <name type="scientific">Multifurca ochricompacta</name>
    <dbReference type="NCBI Taxonomy" id="376703"/>
    <lineage>
        <taxon>Eukaryota</taxon>
        <taxon>Fungi</taxon>
        <taxon>Dikarya</taxon>
        <taxon>Basidiomycota</taxon>
        <taxon>Agaricomycotina</taxon>
        <taxon>Agaricomycetes</taxon>
        <taxon>Russulales</taxon>
        <taxon>Russulaceae</taxon>
        <taxon>Multifurca</taxon>
    </lineage>
</organism>
<name>A0AAD4QNQ7_9AGAM</name>
<accession>A0AAD4QNQ7</accession>